<organism evidence="1 2">
    <name type="scientific">Knufia obscura</name>
    <dbReference type="NCBI Taxonomy" id="1635080"/>
    <lineage>
        <taxon>Eukaryota</taxon>
        <taxon>Fungi</taxon>
        <taxon>Dikarya</taxon>
        <taxon>Ascomycota</taxon>
        <taxon>Pezizomycotina</taxon>
        <taxon>Eurotiomycetes</taxon>
        <taxon>Chaetothyriomycetidae</taxon>
        <taxon>Chaetothyriales</taxon>
        <taxon>Trichomeriaceae</taxon>
        <taxon>Knufia</taxon>
    </lineage>
</organism>
<gene>
    <name evidence="1" type="ORF">PMZ80_004449</name>
</gene>
<proteinExistence type="predicted"/>
<evidence type="ECO:0000313" key="1">
    <source>
        <dbReference type="EMBL" id="KAK5943442.1"/>
    </source>
</evidence>
<keyword evidence="2" id="KW-1185">Reference proteome</keyword>
<evidence type="ECO:0000313" key="2">
    <source>
        <dbReference type="Proteomes" id="UP001334248"/>
    </source>
</evidence>
<accession>A0ABR0RS45</accession>
<dbReference type="GeneID" id="89997898"/>
<reference evidence="1 2" key="1">
    <citation type="journal article" date="2023" name="Res Sq">
        <title>Genomic and morphological characterization of Knufia obscura isolated from the Mars 2020 spacecraft assembly facility.</title>
        <authorList>
            <person name="Chander A.M."/>
            <person name="Teixeira M.M."/>
            <person name="Singh N.K."/>
            <person name="Williams M.P."/>
            <person name="Parker C.W."/>
            <person name="Leo P."/>
            <person name="Stajich J.E."/>
            <person name="Torok T."/>
            <person name="Tighe S."/>
            <person name="Mason C.E."/>
            <person name="Venkateswaran K."/>
        </authorList>
    </citation>
    <scope>NUCLEOTIDE SEQUENCE [LARGE SCALE GENOMIC DNA]</scope>
    <source>
        <strain evidence="1 2">CCFEE 5817</strain>
    </source>
</reference>
<name>A0ABR0RS45_9EURO</name>
<dbReference type="RefSeq" id="XP_064731532.1">
    <property type="nucleotide sequence ID" value="XM_064872874.1"/>
</dbReference>
<sequence>MALGNLANAIKYNMAKPTLHYPLPPALWQEGLFPDWTNDPQNIENSMWFNANDNRNLASDTGINGLGPVLRHLEDDQQTYLLKDANNNYCIFNPDDSYLYAYKEGPRLSDVIDDVLEGIDRDKLVHYTTFLK</sequence>
<dbReference type="Proteomes" id="UP001334248">
    <property type="component" value="Unassembled WGS sequence"/>
</dbReference>
<dbReference type="EMBL" id="JAVHJV010000004">
    <property type="protein sequence ID" value="KAK5943442.1"/>
    <property type="molecule type" value="Genomic_DNA"/>
</dbReference>
<protein>
    <submittedName>
        <fullName evidence="1">Uncharacterized protein</fullName>
    </submittedName>
</protein>
<comment type="caution">
    <text evidence="1">The sequence shown here is derived from an EMBL/GenBank/DDBJ whole genome shotgun (WGS) entry which is preliminary data.</text>
</comment>